<dbReference type="AlphaFoldDB" id="A0A5J6V3U5"/>
<feature type="domain" description="JmjC" evidence="4">
    <location>
        <begin position="112"/>
        <end position="260"/>
    </location>
</feature>
<dbReference type="GO" id="GO:0051864">
    <property type="term" value="F:histone H3K36 demethylase activity"/>
    <property type="evidence" value="ECO:0007669"/>
    <property type="project" value="TreeGrafter"/>
</dbReference>
<evidence type="ECO:0000313" key="5">
    <source>
        <dbReference type="EMBL" id="QFG67964.1"/>
    </source>
</evidence>
<evidence type="ECO:0000259" key="4">
    <source>
        <dbReference type="PROSITE" id="PS51184"/>
    </source>
</evidence>
<evidence type="ECO:0000256" key="2">
    <source>
        <dbReference type="ARBA" id="ARBA00022723"/>
    </source>
</evidence>
<dbReference type="GO" id="GO:0046872">
    <property type="term" value="F:metal ion binding"/>
    <property type="evidence" value="ECO:0007669"/>
    <property type="project" value="UniProtKB-KW"/>
</dbReference>
<keyword evidence="6" id="KW-1185">Reference proteome</keyword>
<dbReference type="PANTHER" id="PTHR13096">
    <property type="entry name" value="MINA53 MYC INDUCED NUCLEAR ANTIGEN"/>
    <property type="match status" value="1"/>
</dbReference>
<dbReference type="OrthoDB" id="9764016at2"/>
<dbReference type="KEGG" id="serw:FY030_03840"/>
<accession>A0A5J6V3U5</accession>
<dbReference type="InterPro" id="IPR003347">
    <property type="entry name" value="JmjC_dom"/>
</dbReference>
<dbReference type="PROSITE" id="PS51184">
    <property type="entry name" value="JMJC"/>
    <property type="match status" value="1"/>
</dbReference>
<dbReference type="InterPro" id="IPR039994">
    <property type="entry name" value="NO66-like"/>
</dbReference>
<dbReference type="Proteomes" id="UP000326546">
    <property type="component" value="Chromosome"/>
</dbReference>
<reference evidence="5 6" key="1">
    <citation type="submission" date="2019-09" db="EMBL/GenBank/DDBJ databases">
        <title>Serinicoccus pratensis sp. nov., isolated from meadow soil.</title>
        <authorList>
            <person name="Zhang W."/>
        </authorList>
    </citation>
    <scope>NUCLEOTIDE SEQUENCE [LARGE SCALE GENOMIC DNA]</scope>
    <source>
        <strain evidence="5 6">W204</strain>
    </source>
</reference>
<dbReference type="PANTHER" id="PTHR13096:SF9">
    <property type="entry name" value="BIFUNCTIONAL LYSINE-SPECIFIC DEMETHYLASE AND HISTIDYL-HYDROXYLASE"/>
    <property type="match status" value="1"/>
</dbReference>
<proteinExistence type="predicted"/>
<evidence type="ECO:0000256" key="3">
    <source>
        <dbReference type="ARBA" id="ARBA00023004"/>
    </source>
</evidence>
<evidence type="ECO:0000313" key="6">
    <source>
        <dbReference type="Proteomes" id="UP000326546"/>
    </source>
</evidence>
<dbReference type="RefSeq" id="WP_158060356.1">
    <property type="nucleotide sequence ID" value="NZ_CP044427.1"/>
</dbReference>
<gene>
    <name evidence="5" type="ORF">FY030_03840</name>
</gene>
<dbReference type="GO" id="GO:0032453">
    <property type="term" value="F:histone H3K4 demethylase activity"/>
    <property type="evidence" value="ECO:0007669"/>
    <property type="project" value="TreeGrafter"/>
</dbReference>
<evidence type="ECO:0000256" key="1">
    <source>
        <dbReference type="ARBA" id="ARBA00001954"/>
    </source>
</evidence>
<protein>
    <submittedName>
        <fullName evidence="5">Cupin</fullName>
    </submittedName>
</protein>
<comment type="cofactor">
    <cofactor evidence="1">
        <name>Fe(2+)</name>
        <dbReference type="ChEBI" id="CHEBI:29033"/>
    </cofactor>
</comment>
<keyword evidence="2" id="KW-0479">Metal-binding</keyword>
<keyword evidence="3" id="KW-0408">Iron</keyword>
<organism evidence="5 6">
    <name type="scientific">Ornithinimicrobium pratense</name>
    <dbReference type="NCBI Taxonomy" id="2593973"/>
    <lineage>
        <taxon>Bacteria</taxon>
        <taxon>Bacillati</taxon>
        <taxon>Actinomycetota</taxon>
        <taxon>Actinomycetes</taxon>
        <taxon>Micrococcales</taxon>
        <taxon>Ornithinimicrobiaceae</taxon>
        <taxon>Ornithinimicrobium</taxon>
    </lineage>
</organism>
<sequence length="431" mass="46351">MTAAHPWERVGAPALSRLIHPTGPEEFADTIWGRRPHLASAQDRGGDTFADVFSLDAVDELVADRGLRTPFLRVAKDGSTLPERAFTAGGGIGAGIGDQVSEDKLLQLFADGATVVLQGLHRTWAPVRDLSQALAADLGHPVQVNAYVTPPQSQGFADHYDVHDVFVLQVHGEKQWALREPVHVDPLRDEPWADRREAVEDRARRAAYLETTLRPGDCLYLPRGWIHSARALGGTSVHLTFGVHAWTRHHLAEILLDQARDRLGRADQVRASLPIGVNPADAESLAEDVQTAREALLEAIRAVPEADVALVLRGRARSAQRPAAVSPLAQLAGADRLDTGSLLRLREHLMLDVLPGPEGQVTLSSRAGRFGMPAAHLPALDRLRTGGRVTVAELAEAAGLEPDAGLRFARTLVRRGVAVVLGAVGETGGYG</sequence>
<name>A0A5J6V3U5_9MICO</name>
<dbReference type="SMART" id="SM00558">
    <property type="entry name" value="JmjC"/>
    <property type="match status" value="1"/>
</dbReference>
<dbReference type="Pfam" id="PF08007">
    <property type="entry name" value="JmjC_2"/>
    <property type="match status" value="1"/>
</dbReference>
<dbReference type="EMBL" id="CP044427">
    <property type="protein sequence ID" value="QFG67964.1"/>
    <property type="molecule type" value="Genomic_DNA"/>
</dbReference>
<dbReference type="Gene3D" id="2.60.120.650">
    <property type="entry name" value="Cupin"/>
    <property type="match status" value="1"/>
</dbReference>
<dbReference type="SUPFAM" id="SSF51197">
    <property type="entry name" value="Clavaminate synthase-like"/>
    <property type="match status" value="1"/>
</dbReference>